<dbReference type="AlphaFoldDB" id="A0A1I7YDE8"/>
<reference evidence="2" key="1">
    <citation type="submission" date="2016-11" db="UniProtKB">
        <authorList>
            <consortium name="WormBaseParasite"/>
        </authorList>
    </citation>
    <scope>IDENTIFICATION</scope>
</reference>
<proteinExistence type="predicted"/>
<dbReference type="WBParaSite" id="L893_g1520.t1">
    <property type="protein sequence ID" value="L893_g1520.t1"/>
    <property type="gene ID" value="L893_g1520"/>
</dbReference>
<dbReference type="Proteomes" id="UP000095287">
    <property type="component" value="Unplaced"/>
</dbReference>
<organism evidence="1 2">
    <name type="scientific">Steinernema glaseri</name>
    <dbReference type="NCBI Taxonomy" id="37863"/>
    <lineage>
        <taxon>Eukaryota</taxon>
        <taxon>Metazoa</taxon>
        <taxon>Ecdysozoa</taxon>
        <taxon>Nematoda</taxon>
        <taxon>Chromadorea</taxon>
        <taxon>Rhabditida</taxon>
        <taxon>Tylenchina</taxon>
        <taxon>Panagrolaimomorpha</taxon>
        <taxon>Strongyloidoidea</taxon>
        <taxon>Steinernematidae</taxon>
        <taxon>Steinernema</taxon>
    </lineage>
</organism>
<keyword evidence="1" id="KW-1185">Reference proteome</keyword>
<protein>
    <submittedName>
        <fullName evidence="2">DRBM domain-containing protein</fullName>
    </submittedName>
</protein>
<name>A0A1I7YDE8_9BILA</name>
<sequence>MHLCIAICKEQPAALQVSTIRETIVKTMIQRTDQRSFYTINPSHNCDDDEEDRGYDPVLNSQAAFGGKDARKVWAFRITAAIVEEGEATGAVDKAKKTSNVTAVMERMFNAPLLCKIVRER</sequence>
<evidence type="ECO:0000313" key="2">
    <source>
        <dbReference type="WBParaSite" id="L893_g1520.t1"/>
    </source>
</evidence>
<evidence type="ECO:0000313" key="1">
    <source>
        <dbReference type="Proteomes" id="UP000095287"/>
    </source>
</evidence>
<accession>A0A1I7YDE8</accession>